<dbReference type="InterPro" id="IPR005225">
    <property type="entry name" value="Small_GTP-bd"/>
</dbReference>
<keyword evidence="7" id="KW-1185">Reference proteome</keyword>
<dbReference type="Pfam" id="PF00071">
    <property type="entry name" value="Ras"/>
    <property type="match status" value="1"/>
</dbReference>
<evidence type="ECO:0000256" key="2">
    <source>
        <dbReference type="ARBA" id="ARBA00022741"/>
    </source>
</evidence>
<dbReference type="SMART" id="SM00174">
    <property type="entry name" value="RHO"/>
    <property type="match status" value="1"/>
</dbReference>
<dbReference type="NCBIfam" id="TIGR00231">
    <property type="entry name" value="small_GTP"/>
    <property type="match status" value="1"/>
</dbReference>
<protein>
    <submittedName>
        <fullName evidence="6">Ras- protein Rab-27A</fullName>
    </submittedName>
</protein>
<dbReference type="InterPro" id="IPR001806">
    <property type="entry name" value="Small_GTPase"/>
</dbReference>
<evidence type="ECO:0000313" key="6">
    <source>
        <dbReference type="EMBL" id="KAL3312906.1"/>
    </source>
</evidence>
<dbReference type="FunFam" id="3.40.50.300:FF:001447">
    <property type="entry name" value="Ras-related protein Rab-1B"/>
    <property type="match status" value="1"/>
</dbReference>
<dbReference type="PRINTS" id="PR00449">
    <property type="entry name" value="RASTRNSFRMNG"/>
</dbReference>
<accession>A0ABD2Q408</accession>
<name>A0ABD2Q408_9PLAT</name>
<gene>
    <name evidence="6" type="primary">RAB27A_2</name>
    <name evidence="6" type="ORF">Ciccas_008503</name>
</gene>
<dbReference type="Gene3D" id="3.40.50.300">
    <property type="entry name" value="P-loop containing nucleotide triphosphate hydrolases"/>
    <property type="match status" value="1"/>
</dbReference>
<dbReference type="GO" id="GO:0005525">
    <property type="term" value="F:GTP binding"/>
    <property type="evidence" value="ECO:0007669"/>
    <property type="project" value="UniProtKB-KW"/>
</dbReference>
<keyword evidence="5" id="KW-0636">Prenylation</keyword>
<evidence type="ECO:0000256" key="5">
    <source>
        <dbReference type="ARBA" id="ARBA00023289"/>
    </source>
</evidence>
<dbReference type="InterPro" id="IPR050305">
    <property type="entry name" value="Small_GTPase_Rab"/>
</dbReference>
<comment type="similarity">
    <text evidence="1">Belongs to the small GTPase superfamily. Rab family.</text>
</comment>
<dbReference type="SMART" id="SM00175">
    <property type="entry name" value="RAB"/>
    <property type="match status" value="1"/>
</dbReference>
<dbReference type="PROSITE" id="PS51421">
    <property type="entry name" value="RAS"/>
    <property type="match status" value="1"/>
</dbReference>
<evidence type="ECO:0000313" key="7">
    <source>
        <dbReference type="Proteomes" id="UP001626550"/>
    </source>
</evidence>
<dbReference type="PANTHER" id="PTHR47980">
    <property type="entry name" value="LD44762P"/>
    <property type="match status" value="1"/>
</dbReference>
<evidence type="ECO:0000256" key="3">
    <source>
        <dbReference type="ARBA" id="ARBA00023134"/>
    </source>
</evidence>
<sequence>MSIYKKIEHAPEDEYDYLIKLLALGMRKFSFHVIPSYLYTDDVFNERYSSTVGVDFKQKRVLRETKDQDGLLGQAQRLHLQLWDTAGQERYRSLCKVFFRDSMGFLLVFDLTNEKSLINCREWMQILRENAYCDTPDVVLVGNKADLTGERTVTAGMANILAKELNVPYIETSSATGLNVKEAVHLLLDSVMTRIEDSIFTGQLQPQGANDRDRVNLDKKKASNCNC</sequence>
<dbReference type="SMART" id="SM00173">
    <property type="entry name" value="RAS"/>
    <property type="match status" value="1"/>
</dbReference>
<dbReference type="Proteomes" id="UP001626550">
    <property type="component" value="Unassembled WGS sequence"/>
</dbReference>
<keyword evidence="3" id="KW-0342">GTP-binding</keyword>
<proteinExistence type="inferred from homology"/>
<evidence type="ECO:0000256" key="1">
    <source>
        <dbReference type="ARBA" id="ARBA00006270"/>
    </source>
</evidence>
<dbReference type="InterPro" id="IPR027417">
    <property type="entry name" value="P-loop_NTPase"/>
</dbReference>
<keyword evidence="2" id="KW-0547">Nucleotide-binding</keyword>
<comment type="caution">
    <text evidence="6">The sequence shown here is derived from an EMBL/GenBank/DDBJ whole genome shotgun (WGS) entry which is preliminary data.</text>
</comment>
<dbReference type="PROSITE" id="PS51420">
    <property type="entry name" value="RHO"/>
    <property type="match status" value="1"/>
</dbReference>
<dbReference type="PROSITE" id="PS51419">
    <property type="entry name" value="RAB"/>
    <property type="match status" value="1"/>
</dbReference>
<keyword evidence="4" id="KW-0449">Lipoprotein</keyword>
<evidence type="ECO:0000256" key="4">
    <source>
        <dbReference type="ARBA" id="ARBA00023288"/>
    </source>
</evidence>
<dbReference type="EMBL" id="JBJKFK010001511">
    <property type="protein sequence ID" value="KAL3312906.1"/>
    <property type="molecule type" value="Genomic_DNA"/>
</dbReference>
<reference evidence="6 7" key="1">
    <citation type="submission" date="2024-11" db="EMBL/GenBank/DDBJ databases">
        <title>Adaptive evolution of stress response genes in parasites aligns with host niche diversity.</title>
        <authorList>
            <person name="Hahn C."/>
            <person name="Resl P."/>
        </authorList>
    </citation>
    <scope>NUCLEOTIDE SEQUENCE [LARGE SCALE GENOMIC DNA]</scope>
    <source>
        <strain evidence="6">EGGRZ-B1_66</strain>
        <tissue evidence="6">Body</tissue>
    </source>
</reference>
<dbReference type="SUPFAM" id="SSF52540">
    <property type="entry name" value="P-loop containing nucleoside triphosphate hydrolases"/>
    <property type="match status" value="1"/>
</dbReference>
<dbReference type="AlphaFoldDB" id="A0ABD2Q408"/>
<organism evidence="6 7">
    <name type="scientific">Cichlidogyrus casuarinus</name>
    <dbReference type="NCBI Taxonomy" id="1844966"/>
    <lineage>
        <taxon>Eukaryota</taxon>
        <taxon>Metazoa</taxon>
        <taxon>Spiralia</taxon>
        <taxon>Lophotrochozoa</taxon>
        <taxon>Platyhelminthes</taxon>
        <taxon>Monogenea</taxon>
        <taxon>Monopisthocotylea</taxon>
        <taxon>Dactylogyridea</taxon>
        <taxon>Ancyrocephalidae</taxon>
        <taxon>Cichlidogyrus</taxon>
    </lineage>
</organism>